<name>A0ABR4PJK4_9HELO</name>
<evidence type="ECO:0000313" key="3">
    <source>
        <dbReference type="Proteomes" id="UP001629113"/>
    </source>
</evidence>
<dbReference type="EMBL" id="JBFCZG010000004">
    <property type="protein sequence ID" value="KAL3423504.1"/>
    <property type="molecule type" value="Genomic_DNA"/>
</dbReference>
<feature type="region of interest" description="Disordered" evidence="1">
    <location>
        <begin position="1"/>
        <end position="48"/>
    </location>
</feature>
<evidence type="ECO:0000313" key="2">
    <source>
        <dbReference type="EMBL" id="KAL3423504.1"/>
    </source>
</evidence>
<reference evidence="2 3" key="1">
    <citation type="submission" date="2024-06" db="EMBL/GenBank/DDBJ databases">
        <title>Complete genome of Phlyctema vagabunda strain 19-DSS-EL-015.</title>
        <authorList>
            <person name="Fiorenzani C."/>
        </authorList>
    </citation>
    <scope>NUCLEOTIDE SEQUENCE [LARGE SCALE GENOMIC DNA]</scope>
    <source>
        <strain evidence="2 3">19-DSS-EL-015</strain>
    </source>
</reference>
<gene>
    <name evidence="2" type="ORF">PVAG01_05251</name>
</gene>
<organism evidence="2 3">
    <name type="scientific">Phlyctema vagabunda</name>
    <dbReference type="NCBI Taxonomy" id="108571"/>
    <lineage>
        <taxon>Eukaryota</taxon>
        <taxon>Fungi</taxon>
        <taxon>Dikarya</taxon>
        <taxon>Ascomycota</taxon>
        <taxon>Pezizomycotina</taxon>
        <taxon>Leotiomycetes</taxon>
        <taxon>Helotiales</taxon>
        <taxon>Dermateaceae</taxon>
        <taxon>Phlyctema</taxon>
    </lineage>
</organism>
<evidence type="ECO:0000256" key="1">
    <source>
        <dbReference type="SAM" id="MobiDB-lite"/>
    </source>
</evidence>
<accession>A0ABR4PJK4</accession>
<proteinExistence type="predicted"/>
<protein>
    <submittedName>
        <fullName evidence="2">Uncharacterized protein</fullName>
    </submittedName>
</protein>
<feature type="region of interest" description="Disordered" evidence="1">
    <location>
        <begin position="213"/>
        <end position="237"/>
    </location>
</feature>
<keyword evidence="3" id="KW-1185">Reference proteome</keyword>
<sequence>MQNQDVRNRRRATNENGMAPVQNAWNEPEGLAAFGSSRSPSDFRPTGKQEFQRAAVKLHRELSRAHVFLNEFKNEFEQDITAVKGYVDQETKDSIWKCKINSKKDFHDNGMAAESSLDQLRDLSNSLKQCLSFAENPDMDFGRKPDIQQRQIDAVNRLRTKISVAGSNITDLLKAAQNGPEYWGDLILELEYSKDLTDPSKLKNVFKDAANDNAETNEDANGNFNGNDNGDGDIAFG</sequence>
<comment type="caution">
    <text evidence="2">The sequence shown here is derived from an EMBL/GenBank/DDBJ whole genome shotgun (WGS) entry which is preliminary data.</text>
</comment>
<dbReference type="Proteomes" id="UP001629113">
    <property type="component" value="Unassembled WGS sequence"/>
</dbReference>